<evidence type="ECO:0000313" key="2">
    <source>
        <dbReference type="EMBL" id="MBM6754702.1"/>
    </source>
</evidence>
<keyword evidence="3" id="KW-1185">Reference proteome</keyword>
<keyword evidence="1" id="KW-0472">Membrane</keyword>
<protein>
    <submittedName>
        <fullName evidence="2">Uncharacterized protein</fullName>
    </submittedName>
</protein>
<feature type="transmembrane region" description="Helical" evidence="1">
    <location>
        <begin position="63"/>
        <end position="81"/>
    </location>
</feature>
<dbReference type="EMBL" id="JACJJQ010000045">
    <property type="protein sequence ID" value="MBM6754702.1"/>
    <property type="molecule type" value="Genomic_DNA"/>
</dbReference>
<reference evidence="2 3" key="1">
    <citation type="journal article" date="2021" name="Sci. Rep.">
        <title>The distribution of antibiotic resistance genes in chicken gut microbiota commensals.</title>
        <authorList>
            <person name="Juricova H."/>
            <person name="Matiasovicova J."/>
            <person name="Kubasova T."/>
            <person name="Cejkova D."/>
            <person name="Rychlik I."/>
        </authorList>
    </citation>
    <scope>NUCLEOTIDE SEQUENCE [LARGE SCALE GENOMIC DNA]</scope>
    <source>
        <strain evidence="2 3">An810</strain>
    </source>
</reference>
<feature type="transmembrane region" description="Helical" evidence="1">
    <location>
        <begin position="33"/>
        <end position="51"/>
    </location>
</feature>
<evidence type="ECO:0000313" key="3">
    <source>
        <dbReference type="Proteomes" id="UP000776629"/>
    </source>
</evidence>
<dbReference type="Proteomes" id="UP000776629">
    <property type="component" value="Unassembled WGS sequence"/>
</dbReference>
<keyword evidence="1" id="KW-0812">Transmembrane</keyword>
<comment type="caution">
    <text evidence="2">The sequence shown here is derived from an EMBL/GenBank/DDBJ whole genome shotgun (WGS) entry which is preliminary data.</text>
</comment>
<name>A0ABS2ERI3_9LACO</name>
<dbReference type="RefSeq" id="WP_204776956.1">
    <property type="nucleotide sequence ID" value="NZ_JACJJQ010000045.1"/>
</dbReference>
<accession>A0ABS2ERI3</accession>
<keyword evidence="1" id="KW-1133">Transmembrane helix</keyword>
<evidence type="ECO:0000256" key="1">
    <source>
        <dbReference type="SAM" id="Phobius"/>
    </source>
</evidence>
<organism evidence="2 3">
    <name type="scientific">Limosilactobacillus alvi</name>
    <dbReference type="NCBI Taxonomy" id="990412"/>
    <lineage>
        <taxon>Bacteria</taxon>
        <taxon>Bacillati</taxon>
        <taxon>Bacillota</taxon>
        <taxon>Bacilli</taxon>
        <taxon>Lactobacillales</taxon>
        <taxon>Lactobacillaceae</taxon>
        <taxon>Limosilactobacillus</taxon>
    </lineage>
</organism>
<proteinExistence type="predicted"/>
<gene>
    <name evidence="2" type="ORF">H5993_08030</name>
</gene>
<sequence length="85" mass="9564">MLNRRVIAAIMALLGIILMASFSIQSEWFHSGILGILGSGCVISAYLILNWKQWQAKDHRVRSVTYTLLALCLILIFLRFGEALI</sequence>